<protein>
    <submittedName>
        <fullName evidence="1">SDR family NAD(P)-dependent oxidoreductase</fullName>
    </submittedName>
</protein>
<organism evidence="1 2">
    <name type="scientific">Paenibacillus chibensis</name>
    <dbReference type="NCBI Taxonomy" id="59846"/>
    <lineage>
        <taxon>Bacteria</taxon>
        <taxon>Bacillati</taxon>
        <taxon>Bacillota</taxon>
        <taxon>Bacilli</taxon>
        <taxon>Bacillales</taxon>
        <taxon>Paenibacillaceae</taxon>
        <taxon>Paenibacillus</taxon>
    </lineage>
</organism>
<dbReference type="Proteomes" id="UP001343257">
    <property type="component" value="Unassembled WGS sequence"/>
</dbReference>
<evidence type="ECO:0000313" key="1">
    <source>
        <dbReference type="EMBL" id="MED5019268.1"/>
    </source>
</evidence>
<proteinExistence type="predicted"/>
<dbReference type="RefSeq" id="WP_328280133.1">
    <property type="nucleotide sequence ID" value="NZ_JARTLD010000047.1"/>
</dbReference>
<dbReference type="PANTHER" id="PTHR45458">
    <property type="entry name" value="SHORT-CHAIN DEHYDROGENASE/REDUCTASE SDR"/>
    <property type="match status" value="1"/>
</dbReference>
<dbReference type="Pfam" id="PF00106">
    <property type="entry name" value="adh_short"/>
    <property type="match status" value="1"/>
</dbReference>
<dbReference type="InterPro" id="IPR052184">
    <property type="entry name" value="SDR_enzymes"/>
</dbReference>
<dbReference type="InterPro" id="IPR036291">
    <property type="entry name" value="NAD(P)-bd_dom_sf"/>
</dbReference>
<sequence>MTWTVLITEAHQPWSQVLCRYFAQQHWEVIACMPEESCANISFTGHDQIRVIPLDARSKASVQAAAERARGMTDHIDLIIGQGASDEEGELPGIAAVSSSRLMEAFNANALGPIRIVEAFLPMMTQGMKRIALLTDPKGSMGLSLPESGFGYGMSKAALHMAFTMMHGDLRRDGFTFRLYASALEEGENSAQTAFHYFIQPREDEERIVILHETGAELPL</sequence>
<accession>A0ABU6PWK5</accession>
<reference evidence="1 2" key="1">
    <citation type="submission" date="2023-03" db="EMBL/GenBank/DDBJ databases">
        <title>Bacillus Genome Sequencing.</title>
        <authorList>
            <person name="Dunlap C."/>
        </authorList>
    </citation>
    <scope>NUCLEOTIDE SEQUENCE [LARGE SCALE GENOMIC DNA]</scope>
    <source>
        <strain evidence="1 2">NRS-52</strain>
    </source>
</reference>
<evidence type="ECO:0000313" key="2">
    <source>
        <dbReference type="Proteomes" id="UP001343257"/>
    </source>
</evidence>
<comment type="caution">
    <text evidence="1">The sequence shown here is derived from an EMBL/GenBank/DDBJ whole genome shotgun (WGS) entry which is preliminary data.</text>
</comment>
<name>A0ABU6PWK5_9BACL</name>
<dbReference type="EMBL" id="JARTLD010000047">
    <property type="protein sequence ID" value="MED5019268.1"/>
    <property type="molecule type" value="Genomic_DNA"/>
</dbReference>
<dbReference type="SUPFAM" id="SSF51735">
    <property type="entry name" value="NAD(P)-binding Rossmann-fold domains"/>
    <property type="match status" value="1"/>
</dbReference>
<dbReference type="Gene3D" id="3.40.50.720">
    <property type="entry name" value="NAD(P)-binding Rossmann-like Domain"/>
    <property type="match status" value="1"/>
</dbReference>
<keyword evidence="2" id="KW-1185">Reference proteome</keyword>
<gene>
    <name evidence="1" type="ORF">P9847_18355</name>
</gene>
<dbReference type="InterPro" id="IPR002347">
    <property type="entry name" value="SDR_fam"/>
</dbReference>
<dbReference type="PANTHER" id="PTHR45458:SF3">
    <property type="entry name" value="CHAIN DEHYDROGENASE (ATSC), PUTATIVE-RELATED"/>
    <property type="match status" value="1"/>
</dbReference>